<evidence type="ECO:0000313" key="2">
    <source>
        <dbReference type="EMBL" id="KAB5534812.1"/>
    </source>
</evidence>
<reference evidence="3" key="1">
    <citation type="journal article" date="2019" name="Gigascience">
        <title>De novo genome assembly of the endangered Acer yangbiense, a plant species with extremely small populations endemic to Yunnan Province, China.</title>
        <authorList>
            <person name="Yang J."/>
            <person name="Wariss H.M."/>
            <person name="Tao L."/>
            <person name="Zhang R."/>
            <person name="Yun Q."/>
            <person name="Hollingsworth P."/>
            <person name="Dao Z."/>
            <person name="Luo G."/>
            <person name="Guo H."/>
            <person name="Ma Y."/>
            <person name="Sun W."/>
        </authorList>
    </citation>
    <scope>NUCLEOTIDE SEQUENCE [LARGE SCALE GENOMIC DNA]</scope>
    <source>
        <strain evidence="3">cv. br00</strain>
    </source>
</reference>
<dbReference type="AlphaFoldDB" id="A0A5N5KWX3"/>
<organism evidence="2 3">
    <name type="scientific">Salix brachista</name>
    <dbReference type="NCBI Taxonomy" id="2182728"/>
    <lineage>
        <taxon>Eukaryota</taxon>
        <taxon>Viridiplantae</taxon>
        <taxon>Streptophyta</taxon>
        <taxon>Embryophyta</taxon>
        <taxon>Tracheophyta</taxon>
        <taxon>Spermatophyta</taxon>
        <taxon>Magnoliopsida</taxon>
        <taxon>eudicotyledons</taxon>
        <taxon>Gunneridae</taxon>
        <taxon>Pentapetalae</taxon>
        <taxon>rosids</taxon>
        <taxon>fabids</taxon>
        <taxon>Malpighiales</taxon>
        <taxon>Salicaceae</taxon>
        <taxon>Saliceae</taxon>
        <taxon>Salix</taxon>
    </lineage>
</organism>
<keyword evidence="3" id="KW-1185">Reference proteome</keyword>
<feature type="region of interest" description="Disordered" evidence="1">
    <location>
        <begin position="1"/>
        <end position="39"/>
    </location>
</feature>
<sequence length="110" mass="12351">MVRTRSEGREGEGEGEKLDGSIEFEDGRVRDGDSEEREEDGEVIRFLCSFASLLRKFSSSASIFEHFSPLLAWLPKEESKAAKLGDPEAKFEFHCGFSAQEMTFCANFVS</sequence>
<feature type="compositionally biased region" description="Basic and acidic residues" evidence="1">
    <location>
        <begin position="1"/>
        <end position="32"/>
    </location>
</feature>
<dbReference type="Proteomes" id="UP000326939">
    <property type="component" value="Chromosome 11"/>
</dbReference>
<evidence type="ECO:0000313" key="3">
    <source>
        <dbReference type="Proteomes" id="UP000326939"/>
    </source>
</evidence>
<dbReference type="EMBL" id="VDCV01000011">
    <property type="protein sequence ID" value="KAB5534812.1"/>
    <property type="molecule type" value="Genomic_DNA"/>
</dbReference>
<evidence type="ECO:0000256" key="1">
    <source>
        <dbReference type="SAM" id="MobiDB-lite"/>
    </source>
</evidence>
<name>A0A5N5KWX3_9ROSI</name>
<proteinExistence type="predicted"/>
<gene>
    <name evidence="2" type="ORF">DKX38_017898</name>
</gene>
<comment type="caution">
    <text evidence="2">The sequence shown here is derived from an EMBL/GenBank/DDBJ whole genome shotgun (WGS) entry which is preliminary data.</text>
</comment>
<accession>A0A5N5KWX3</accession>
<protein>
    <submittedName>
        <fullName evidence="2">Uncharacterized protein</fullName>
    </submittedName>
</protein>